<dbReference type="AlphaFoldDB" id="A0AAD6CVD5"/>
<reference evidence="7 8" key="1">
    <citation type="journal article" date="2023" name="IMA Fungus">
        <title>Comparative genomic study of the Penicillium genus elucidates a diverse pangenome and 15 lateral gene transfer events.</title>
        <authorList>
            <person name="Petersen C."/>
            <person name="Sorensen T."/>
            <person name="Nielsen M.R."/>
            <person name="Sondergaard T.E."/>
            <person name="Sorensen J.L."/>
            <person name="Fitzpatrick D.A."/>
            <person name="Frisvad J.C."/>
            <person name="Nielsen K.L."/>
        </authorList>
    </citation>
    <scope>NUCLEOTIDE SEQUENCE [LARGE SCALE GENOMIC DNA]</scope>
    <source>
        <strain evidence="7 8">IBT 35679</strain>
    </source>
</reference>
<comment type="caution">
    <text evidence="7">The sequence shown here is derived from an EMBL/GenBank/DDBJ whole genome shotgun (WGS) entry which is preliminary data.</text>
</comment>
<gene>
    <name evidence="7" type="ORF">N7494_007598</name>
</gene>
<evidence type="ECO:0000313" key="7">
    <source>
        <dbReference type="EMBL" id="KAJ5538119.1"/>
    </source>
</evidence>
<evidence type="ECO:0000256" key="4">
    <source>
        <dbReference type="ARBA" id="ARBA00023163"/>
    </source>
</evidence>
<dbReference type="Proteomes" id="UP001220324">
    <property type="component" value="Unassembled WGS sequence"/>
</dbReference>
<name>A0AAD6CVD5_9EURO</name>
<feature type="domain" description="Zn(2)-C6 fungal-type" evidence="6">
    <location>
        <begin position="15"/>
        <end position="45"/>
    </location>
</feature>
<dbReference type="InterPro" id="IPR036864">
    <property type="entry name" value="Zn2-C6_fun-type_DNA-bd_sf"/>
</dbReference>
<dbReference type="EMBL" id="JAQIZZ010000006">
    <property type="protein sequence ID" value="KAJ5538119.1"/>
    <property type="molecule type" value="Genomic_DNA"/>
</dbReference>
<dbReference type="PANTHER" id="PTHR31845">
    <property type="entry name" value="FINGER DOMAIN PROTEIN, PUTATIVE-RELATED"/>
    <property type="match status" value="1"/>
</dbReference>
<organism evidence="7 8">
    <name type="scientific">Penicillium frequentans</name>
    <dbReference type="NCBI Taxonomy" id="3151616"/>
    <lineage>
        <taxon>Eukaryota</taxon>
        <taxon>Fungi</taxon>
        <taxon>Dikarya</taxon>
        <taxon>Ascomycota</taxon>
        <taxon>Pezizomycotina</taxon>
        <taxon>Eurotiomycetes</taxon>
        <taxon>Eurotiomycetidae</taxon>
        <taxon>Eurotiales</taxon>
        <taxon>Aspergillaceae</taxon>
        <taxon>Penicillium</taxon>
    </lineage>
</organism>
<sequence>MPPDRTSATQRYGRACANCSQSKCKCITRPGGQGCERCYRLKKPCLPGDSNRALNAQKNNPNARIARLEGKLDGLVSLLGGGQVPLNNVHPSGADHLTPPASTSIAISPLSTTSGASSGATSSFTFDLSPEACLMKFRTHMLKYFAFMHISDDVEYLRRERPFLFLCIMAAAAPSTQAKIELGERIKETLTDRIFLDNDSNAVNIDLLLGLLTFLAWGHDHLLHGTAARLSRFTQLAMSLVFDLRLNKPLPDDPNMLPVGGNCLVSGGSARPLEERRAVLGCFVMSSIVSSYFAQIDEMQWTPYMTECLDVLSLSPESPYDEMFTHQVRLQRVAGEVESAKLTMASPPPFYLSVLQMKVNDIKTKISPCLQQEVPLLASVYYTELSMFGLALSKHNTSGIGFHRTDRLYECLNTVKLAFENFFQIPLVEYSGISFPFFTQLARYLIVLSRLSTLNDPNWDASLARSTVDVLHVIDQLLSNIQQAKSADGEECTGGPLDKSTGIFTSVRAWCAGKLAEDGVAGVQGASTSFEPDMNSDTQVEALFLEDAWWRGSFDVFLQGNDLL</sequence>
<keyword evidence="3" id="KW-0238">DNA-binding</keyword>
<proteinExistence type="predicted"/>
<dbReference type="GO" id="GO:0000976">
    <property type="term" value="F:transcription cis-regulatory region binding"/>
    <property type="evidence" value="ECO:0007669"/>
    <property type="project" value="TreeGrafter"/>
</dbReference>
<keyword evidence="2" id="KW-0805">Transcription regulation</keyword>
<dbReference type="GO" id="GO:0008270">
    <property type="term" value="F:zinc ion binding"/>
    <property type="evidence" value="ECO:0007669"/>
    <property type="project" value="InterPro"/>
</dbReference>
<evidence type="ECO:0000256" key="2">
    <source>
        <dbReference type="ARBA" id="ARBA00023015"/>
    </source>
</evidence>
<dbReference type="PANTHER" id="PTHR31845:SF32">
    <property type="entry name" value="MISCELLANEOUS ZN(II)2CYS6 TRANSCRIPTION FACTOR (EUROFUNG)-RELATED"/>
    <property type="match status" value="1"/>
</dbReference>
<evidence type="ECO:0000256" key="5">
    <source>
        <dbReference type="ARBA" id="ARBA00023242"/>
    </source>
</evidence>
<protein>
    <recommendedName>
        <fullName evidence="6">Zn(2)-C6 fungal-type domain-containing protein</fullName>
    </recommendedName>
</protein>
<dbReference type="GO" id="GO:0000981">
    <property type="term" value="F:DNA-binding transcription factor activity, RNA polymerase II-specific"/>
    <property type="evidence" value="ECO:0007669"/>
    <property type="project" value="InterPro"/>
</dbReference>
<dbReference type="PROSITE" id="PS00463">
    <property type="entry name" value="ZN2_CY6_FUNGAL_1"/>
    <property type="match status" value="1"/>
</dbReference>
<keyword evidence="5" id="KW-0539">Nucleus</keyword>
<dbReference type="InterPro" id="IPR051089">
    <property type="entry name" value="prtT"/>
</dbReference>
<dbReference type="Gene3D" id="4.10.240.10">
    <property type="entry name" value="Zn(2)-C6 fungal-type DNA-binding domain"/>
    <property type="match status" value="1"/>
</dbReference>
<keyword evidence="8" id="KW-1185">Reference proteome</keyword>
<comment type="subcellular location">
    <subcellularLocation>
        <location evidence="1">Nucleus</location>
    </subcellularLocation>
</comment>
<dbReference type="GO" id="GO:0005634">
    <property type="term" value="C:nucleus"/>
    <property type="evidence" value="ECO:0007669"/>
    <property type="project" value="UniProtKB-SubCell"/>
</dbReference>
<evidence type="ECO:0000313" key="8">
    <source>
        <dbReference type="Proteomes" id="UP001220324"/>
    </source>
</evidence>
<accession>A0AAD6CVD5</accession>
<evidence type="ECO:0000256" key="1">
    <source>
        <dbReference type="ARBA" id="ARBA00004123"/>
    </source>
</evidence>
<evidence type="ECO:0000259" key="6">
    <source>
        <dbReference type="PROSITE" id="PS00463"/>
    </source>
</evidence>
<dbReference type="InterPro" id="IPR001138">
    <property type="entry name" value="Zn2Cys6_DnaBD"/>
</dbReference>
<evidence type="ECO:0000256" key="3">
    <source>
        <dbReference type="ARBA" id="ARBA00023125"/>
    </source>
</evidence>
<keyword evidence="4" id="KW-0804">Transcription</keyword>